<dbReference type="AlphaFoldDB" id="A0AAW1YRL8"/>
<evidence type="ECO:0000313" key="3">
    <source>
        <dbReference type="Proteomes" id="UP001457282"/>
    </source>
</evidence>
<accession>A0AAW1YRL8</accession>
<reference evidence="2 3" key="1">
    <citation type="journal article" date="2023" name="G3 (Bethesda)">
        <title>A chromosome-length genome assembly and annotation of blackberry (Rubus argutus, cv. 'Hillquist').</title>
        <authorList>
            <person name="Bruna T."/>
            <person name="Aryal R."/>
            <person name="Dudchenko O."/>
            <person name="Sargent D.J."/>
            <person name="Mead D."/>
            <person name="Buti M."/>
            <person name="Cavallini A."/>
            <person name="Hytonen T."/>
            <person name="Andres J."/>
            <person name="Pham M."/>
            <person name="Weisz D."/>
            <person name="Mascagni F."/>
            <person name="Usai G."/>
            <person name="Natali L."/>
            <person name="Bassil N."/>
            <person name="Fernandez G.E."/>
            <person name="Lomsadze A."/>
            <person name="Armour M."/>
            <person name="Olukolu B."/>
            <person name="Poorten T."/>
            <person name="Britton C."/>
            <person name="Davik J."/>
            <person name="Ashrafi H."/>
            <person name="Aiden E.L."/>
            <person name="Borodovsky M."/>
            <person name="Worthington M."/>
        </authorList>
    </citation>
    <scope>NUCLEOTIDE SEQUENCE [LARGE SCALE GENOMIC DNA]</scope>
    <source>
        <strain evidence="2">PI 553951</strain>
    </source>
</reference>
<dbReference type="EMBL" id="JBEDUW010000001">
    <property type="protein sequence ID" value="KAK9951365.1"/>
    <property type="molecule type" value="Genomic_DNA"/>
</dbReference>
<evidence type="ECO:0000256" key="1">
    <source>
        <dbReference type="SAM" id="MobiDB-lite"/>
    </source>
</evidence>
<feature type="compositionally biased region" description="Polar residues" evidence="1">
    <location>
        <begin position="1"/>
        <end position="19"/>
    </location>
</feature>
<feature type="region of interest" description="Disordered" evidence="1">
    <location>
        <begin position="1"/>
        <end position="92"/>
    </location>
</feature>
<protein>
    <submittedName>
        <fullName evidence="2">Uncharacterized protein</fullName>
    </submittedName>
</protein>
<keyword evidence="3" id="KW-1185">Reference proteome</keyword>
<comment type="caution">
    <text evidence="2">The sequence shown here is derived from an EMBL/GenBank/DDBJ whole genome shotgun (WGS) entry which is preliminary data.</text>
</comment>
<name>A0AAW1YRL8_RUBAR</name>
<dbReference type="Proteomes" id="UP001457282">
    <property type="component" value="Unassembled WGS sequence"/>
</dbReference>
<evidence type="ECO:0000313" key="2">
    <source>
        <dbReference type="EMBL" id="KAK9951365.1"/>
    </source>
</evidence>
<sequence>MPSSLKSTASHIPTATNQRARALDKQPIQSQVVTTCNQSAKQKRKEKKSNGDPICPSSSAAVCREAQPCPQAAQPVVAAVNPARARANPRRR</sequence>
<organism evidence="2 3">
    <name type="scientific">Rubus argutus</name>
    <name type="common">Southern blackberry</name>
    <dbReference type="NCBI Taxonomy" id="59490"/>
    <lineage>
        <taxon>Eukaryota</taxon>
        <taxon>Viridiplantae</taxon>
        <taxon>Streptophyta</taxon>
        <taxon>Embryophyta</taxon>
        <taxon>Tracheophyta</taxon>
        <taxon>Spermatophyta</taxon>
        <taxon>Magnoliopsida</taxon>
        <taxon>eudicotyledons</taxon>
        <taxon>Gunneridae</taxon>
        <taxon>Pentapetalae</taxon>
        <taxon>rosids</taxon>
        <taxon>fabids</taxon>
        <taxon>Rosales</taxon>
        <taxon>Rosaceae</taxon>
        <taxon>Rosoideae</taxon>
        <taxon>Rosoideae incertae sedis</taxon>
        <taxon>Rubus</taxon>
    </lineage>
</organism>
<feature type="compositionally biased region" description="Polar residues" evidence="1">
    <location>
        <begin position="27"/>
        <end position="40"/>
    </location>
</feature>
<gene>
    <name evidence="2" type="ORF">M0R45_006812</name>
</gene>
<feature type="compositionally biased region" description="Low complexity" evidence="1">
    <location>
        <begin position="66"/>
        <end position="86"/>
    </location>
</feature>
<proteinExistence type="predicted"/>